<evidence type="ECO:0000256" key="6">
    <source>
        <dbReference type="ARBA" id="ARBA00022683"/>
    </source>
</evidence>
<dbReference type="GO" id="GO:0090589">
    <property type="term" value="F:protein-phosphocysteine-trehalose phosphotransferase system transporter activity"/>
    <property type="evidence" value="ECO:0007669"/>
    <property type="project" value="TreeGrafter"/>
</dbReference>
<evidence type="ECO:0000256" key="9">
    <source>
        <dbReference type="ARBA" id="ARBA00022989"/>
    </source>
</evidence>
<evidence type="ECO:0000256" key="12">
    <source>
        <dbReference type="SAM" id="Phobius"/>
    </source>
</evidence>
<evidence type="ECO:0000313" key="16">
    <source>
        <dbReference type="Proteomes" id="UP000288388"/>
    </source>
</evidence>
<keyword evidence="9 12" id="KW-1133">Transmembrane helix</keyword>
<feature type="transmembrane region" description="Helical" evidence="12">
    <location>
        <begin position="361"/>
        <end position="380"/>
    </location>
</feature>
<dbReference type="FunFam" id="3.30.1360.60:FF:000001">
    <property type="entry name" value="PTS system glucose-specific IIBC component PtsG"/>
    <property type="match status" value="1"/>
</dbReference>
<dbReference type="PANTHER" id="PTHR30175">
    <property type="entry name" value="PHOSPHOTRANSFERASE SYSTEM TRANSPORT PROTEIN"/>
    <property type="match status" value="1"/>
</dbReference>
<dbReference type="GO" id="GO:0008982">
    <property type="term" value="F:protein-N(PI)-phosphohistidine-sugar phosphotransferase activity"/>
    <property type="evidence" value="ECO:0007669"/>
    <property type="project" value="InterPro"/>
</dbReference>
<dbReference type="RefSeq" id="WP_127978426.1">
    <property type="nucleotide sequence ID" value="NZ_JBPFKW010000222.1"/>
</dbReference>
<dbReference type="EMBL" id="RYZS01000001">
    <property type="protein sequence ID" value="RVU94229.1"/>
    <property type="molecule type" value="Genomic_DNA"/>
</dbReference>
<proteinExistence type="predicted"/>
<feature type="active site" description="Phosphocysteine intermediate; for EIIB activity" evidence="11">
    <location>
        <position position="26"/>
    </location>
</feature>
<feature type="transmembrane region" description="Helical" evidence="12">
    <location>
        <begin position="215"/>
        <end position="233"/>
    </location>
</feature>
<evidence type="ECO:0000256" key="3">
    <source>
        <dbReference type="ARBA" id="ARBA00022475"/>
    </source>
</evidence>
<dbReference type="Pfam" id="PF02378">
    <property type="entry name" value="PTS_EIIC"/>
    <property type="match status" value="1"/>
</dbReference>
<feature type="transmembrane region" description="Helical" evidence="12">
    <location>
        <begin position="328"/>
        <end position="349"/>
    </location>
</feature>
<dbReference type="InterPro" id="IPR013013">
    <property type="entry name" value="PTS_EIIC_1"/>
</dbReference>
<dbReference type="InterPro" id="IPR003352">
    <property type="entry name" value="PTS_EIIC"/>
</dbReference>
<dbReference type="PANTHER" id="PTHR30175:SF1">
    <property type="entry name" value="PTS SYSTEM ARBUTIN-, CELLOBIOSE-, AND SALICIN-SPECIFIC EIIBC COMPONENT-RELATED"/>
    <property type="match status" value="1"/>
</dbReference>
<accession>A0A437UL55</accession>
<dbReference type="CDD" id="cd00212">
    <property type="entry name" value="PTS_IIB_glc"/>
    <property type="match status" value="1"/>
</dbReference>
<dbReference type="GO" id="GO:0016301">
    <property type="term" value="F:kinase activity"/>
    <property type="evidence" value="ECO:0007669"/>
    <property type="project" value="UniProtKB-KW"/>
</dbReference>
<dbReference type="InterPro" id="IPR018113">
    <property type="entry name" value="PTrfase_EIIB_Cys"/>
</dbReference>
<sequence>MNYQETAPQIIAAIGGNENIDNVTHCMTRLRFVLKDDAKADDEKVKSVDGVMGVTRKAGQYQLIIGPTVTNLYDVVTKLLPAAGEEESDEHTAKNRKDGKAIFNQVLDYLSGSLTPLIPILLVASLCKTVGVVLGPSMLSVVTEKSDIYQLFTFVGDAGFYFLPVFIGWSASRKLKTSIPIGMLLGAVLLYPSFMQMAEDGVKFSVYGLPTMLQNYSSTVLPMILTIAAMSFVEKFWKKFTPDVLKVFMIPFGTLLVMIPLTLVVFGPLGGFIGVYIGEALIALNTFARPLAVCVVGATFAFIVMTGMHPVLFTYLFTTFPTLGYDNFLMPGILASSWAATGVALACIFKFKSKEKKTLTLGYVITWFLGGVGEPLLYGLNVPYKTPFVAGVISGAITGLVAGILNLTGHVLNISNGIYGLAGFVGGSTYNYIVLGVTVAVGLISGFVVMLFFKLDEGTVKD</sequence>
<dbReference type="PROSITE" id="PS51098">
    <property type="entry name" value="PTS_EIIB_TYPE_1"/>
    <property type="match status" value="1"/>
</dbReference>
<dbReference type="PROSITE" id="PS51103">
    <property type="entry name" value="PTS_EIIC_TYPE_1"/>
    <property type="match status" value="1"/>
</dbReference>
<evidence type="ECO:0000256" key="1">
    <source>
        <dbReference type="ARBA" id="ARBA00004651"/>
    </source>
</evidence>
<feature type="transmembrane region" description="Helical" evidence="12">
    <location>
        <begin position="253"/>
        <end position="278"/>
    </location>
</feature>
<keyword evidence="7 12" id="KW-0812">Transmembrane</keyword>
<feature type="transmembrane region" description="Helical" evidence="12">
    <location>
        <begin position="290"/>
        <end position="316"/>
    </location>
</feature>
<evidence type="ECO:0008006" key="17">
    <source>
        <dbReference type="Google" id="ProtNLM"/>
    </source>
</evidence>
<dbReference type="AlphaFoldDB" id="A0A437UL55"/>
<dbReference type="Gene3D" id="3.30.1360.60">
    <property type="entry name" value="Glucose permease domain IIB"/>
    <property type="match status" value="1"/>
</dbReference>
<comment type="subcellular location">
    <subcellularLocation>
        <location evidence="1">Cell membrane</location>
        <topology evidence="1">Multi-pass membrane protein</topology>
    </subcellularLocation>
</comment>
<dbReference type="GO" id="GO:0015771">
    <property type="term" value="P:trehalose transport"/>
    <property type="evidence" value="ECO:0007669"/>
    <property type="project" value="TreeGrafter"/>
</dbReference>
<evidence type="ECO:0000256" key="5">
    <source>
        <dbReference type="ARBA" id="ARBA00022679"/>
    </source>
</evidence>
<keyword evidence="5" id="KW-0808">Transferase</keyword>
<dbReference type="GO" id="GO:0009401">
    <property type="term" value="P:phosphoenolpyruvate-dependent sugar phosphotransferase system"/>
    <property type="evidence" value="ECO:0007669"/>
    <property type="project" value="UniProtKB-KW"/>
</dbReference>
<keyword evidence="4" id="KW-0762">Sugar transport</keyword>
<keyword evidence="8" id="KW-0418">Kinase</keyword>
<dbReference type="SUPFAM" id="SSF55604">
    <property type="entry name" value="Glucose permease domain IIB"/>
    <property type="match status" value="1"/>
</dbReference>
<dbReference type="Pfam" id="PF00367">
    <property type="entry name" value="PTS_EIIB"/>
    <property type="match status" value="1"/>
</dbReference>
<dbReference type="PROSITE" id="PS01035">
    <property type="entry name" value="PTS_EIIB_TYPE_1_CYS"/>
    <property type="match status" value="1"/>
</dbReference>
<feature type="transmembrane region" description="Helical" evidence="12">
    <location>
        <begin position="151"/>
        <end position="171"/>
    </location>
</feature>
<evidence type="ECO:0000256" key="8">
    <source>
        <dbReference type="ARBA" id="ARBA00022777"/>
    </source>
</evidence>
<feature type="transmembrane region" description="Helical" evidence="12">
    <location>
        <begin position="386"/>
        <end position="408"/>
    </location>
</feature>
<feature type="domain" description="PTS EIIC type-1" evidence="14">
    <location>
        <begin position="108"/>
        <end position="462"/>
    </location>
</feature>
<gene>
    <name evidence="15" type="ORF">EK398_04875</name>
</gene>
<keyword evidence="6" id="KW-0598">Phosphotransferase system</keyword>
<keyword evidence="2" id="KW-0813">Transport</keyword>
<feature type="transmembrane region" description="Helical" evidence="12">
    <location>
        <begin position="177"/>
        <end position="194"/>
    </location>
</feature>
<dbReference type="Proteomes" id="UP000288388">
    <property type="component" value="Unassembled WGS sequence"/>
</dbReference>
<dbReference type="InterPro" id="IPR050558">
    <property type="entry name" value="PTS_Sugar-Specific_Components"/>
</dbReference>
<protein>
    <recommendedName>
        <fullName evidence="17">PTS transporter subunit EIIC</fullName>
    </recommendedName>
</protein>
<organism evidence="15 16">
    <name type="scientific">Enterococcus avium</name>
    <name type="common">Streptococcus avium</name>
    <dbReference type="NCBI Taxonomy" id="33945"/>
    <lineage>
        <taxon>Bacteria</taxon>
        <taxon>Bacillati</taxon>
        <taxon>Bacillota</taxon>
        <taxon>Bacilli</taxon>
        <taxon>Lactobacillales</taxon>
        <taxon>Enterococcaceae</taxon>
        <taxon>Enterococcus</taxon>
    </lineage>
</organism>
<evidence type="ECO:0000256" key="11">
    <source>
        <dbReference type="PROSITE-ProRule" id="PRU00421"/>
    </source>
</evidence>
<evidence type="ECO:0000259" key="13">
    <source>
        <dbReference type="PROSITE" id="PS51098"/>
    </source>
</evidence>
<evidence type="ECO:0000259" key="14">
    <source>
        <dbReference type="PROSITE" id="PS51103"/>
    </source>
</evidence>
<evidence type="ECO:0000256" key="2">
    <source>
        <dbReference type="ARBA" id="ARBA00022448"/>
    </source>
</evidence>
<evidence type="ECO:0000256" key="7">
    <source>
        <dbReference type="ARBA" id="ARBA00022692"/>
    </source>
</evidence>
<feature type="domain" description="PTS EIIB type-1" evidence="13">
    <location>
        <begin position="4"/>
        <end position="86"/>
    </location>
</feature>
<dbReference type="InterPro" id="IPR001996">
    <property type="entry name" value="PTS_IIB_1"/>
</dbReference>
<name>A0A437UL55_ENTAV</name>
<keyword evidence="10 12" id="KW-0472">Membrane</keyword>
<comment type="caution">
    <text evidence="15">The sequence shown here is derived from an EMBL/GenBank/DDBJ whole genome shotgun (WGS) entry which is preliminary data.</text>
</comment>
<evidence type="ECO:0000256" key="4">
    <source>
        <dbReference type="ARBA" id="ARBA00022597"/>
    </source>
</evidence>
<reference evidence="15 16" key="1">
    <citation type="submission" date="2018-12" db="EMBL/GenBank/DDBJ databases">
        <title>A novel vanA-carrying plasmid in a clinical isolate of Enterococcus avium.</title>
        <authorList>
            <person name="Bernasconi O.J."/>
            <person name="Luzzaro F."/>
            <person name="Endimiani A."/>
        </authorList>
    </citation>
    <scope>NUCLEOTIDE SEQUENCE [LARGE SCALE GENOMIC DNA]</scope>
    <source>
        <strain evidence="15 16">LC0559/18</strain>
    </source>
</reference>
<feature type="transmembrane region" description="Helical" evidence="12">
    <location>
        <begin position="429"/>
        <end position="453"/>
    </location>
</feature>
<evidence type="ECO:0000256" key="10">
    <source>
        <dbReference type="ARBA" id="ARBA00023136"/>
    </source>
</evidence>
<evidence type="ECO:0000313" key="15">
    <source>
        <dbReference type="EMBL" id="RVU94229.1"/>
    </source>
</evidence>
<feature type="transmembrane region" description="Helical" evidence="12">
    <location>
        <begin position="117"/>
        <end position="139"/>
    </location>
</feature>
<keyword evidence="3" id="KW-1003">Cell membrane</keyword>
<dbReference type="InterPro" id="IPR036878">
    <property type="entry name" value="Glu_permease_IIB"/>
</dbReference>
<dbReference type="GO" id="GO:0005886">
    <property type="term" value="C:plasma membrane"/>
    <property type="evidence" value="ECO:0007669"/>
    <property type="project" value="UniProtKB-SubCell"/>
</dbReference>